<dbReference type="Gene3D" id="1.10.3200.20">
    <property type="entry name" value="DNA Polymerase alpha, zinc finger"/>
    <property type="match status" value="2"/>
</dbReference>
<dbReference type="GO" id="GO:0003887">
    <property type="term" value="F:DNA-directed DNA polymerase activity"/>
    <property type="evidence" value="ECO:0007669"/>
    <property type="project" value="UniProtKB-KW"/>
</dbReference>
<dbReference type="InterPro" id="IPR006133">
    <property type="entry name" value="DNA-dir_DNA_pol_B_exonuc"/>
</dbReference>
<feature type="domain" description="Zinc finger DNA-directed DNA polymerase family B alpha" evidence="22">
    <location>
        <begin position="1267"/>
        <end position="1345"/>
    </location>
</feature>
<dbReference type="InterPro" id="IPR045846">
    <property type="entry name" value="POLBc_alpha"/>
</dbReference>
<keyword evidence="11" id="KW-0862">Zinc</keyword>
<dbReference type="GO" id="GO:0006272">
    <property type="term" value="P:leading strand elongation"/>
    <property type="evidence" value="ECO:0007669"/>
    <property type="project" value="TreeGrafter"/>
</dbReference>
<evidence type="ECO:0000256" key="9">
    <source>
        <dbReference type="ARBA" id="ARBA00022723"/>
    </source>
</evidence>
<feature type="region of interest" description="Disordered" evidence="19">
    <location>
        <begin position="1"/>
        <end position="33"/>
    </location>
</feature>
<dbReference type="InterPro" id="IPR043502">
    <property type="entry name" value="DNA/RNA_pol_sf"/>
</dbReference>
<evidence type="ECO:0000256" key="12">
    <source>
        <dbReference type="ARBA" id="ARBA00022932"/>
    </source>
</evidence>
<evidence type="ECO:0000256" key="11">
    <source>
        <dbReference type="ARBA" id="ARBA00022833"/>
    </source>
</evidence>
<dbReference type="FunFam" id="3.30.70.2820:FF:000001">
    <property type="entry name" value="DNA polymerase"/>
    <property type="match status" value="1"/>
</dbReference>
<keyword evidence="4" id="KW-0963">Cytoplasm</keyword>
<dbReference type="Proteomes" id="UP000010556">
    <property type="component" value="Unassembled WGS sequence"/>
</dbReference>
<keyword evidence="10" id="KW-0863">Zinc-finger</keyword>
<comment type="catalytic activity">
    <reaction evidence="16">
        <text>DNA(n) + a 2'-deoxyribonucleoside 5'-triphosphate = DNA(n+1) + diphosphate</text>
        <dbReference type="Rhea" id="RHEA:22508"/>
        <dbReference type="Rhea" id="RHEA-COMP:17339"/>
        <dbReference type="Rhea" id="RHEA-COMP:17340"/>
        <dbReference type="ChEBI" id="CHEBI:33019"/>
        <dbReference type="ChEBI" id="CHEBI:61560"/>
        <dbReference type="ChEBI" id="CHEBI:173112"/>
        <dbReference type="EC" id="2.7.7.7"/>
    </reaction>
    <physiologicalReaction direction="left-to-right" evidence="16">
        <dbReference type="Rhea" id="RHEA:22509"/>
    </physiologicalReaction>
</comment>
<evidence type="ECO:0000256" key="2">
    <source>
        <dbReference type="ARBA" id="ARBA00004514"/>
    </source>
</evidence>
<evidence type="ECO:0000313" key="25">
    <source>
        <dbReference type="Proteomes" id="UP000010556"/>
    </source>
</evidence>
<dbReference type="FunFam" id="1.10.287.690:FF:000003">
    <property type="entry name" value="DNA polymerase"/>
    <property type="match status" value="1"/>
</dbReference>
<dbReference type="FunFam" id="3.30.420.10:FF:000018">
    <property type="entry name" value="DNA polymerase"/>
    <property type="match status" value="1"/>
</dbReference>
<evidence type="ECO:0000256" key="5">
    <source>
        <dbReference type="ARBA" id="ARBA00022553"/>
    </source>
</evidence>
<dbReference type="Gene3D" id="3.30.420.10">
    <property type="entry name" value="Ribonuclease H-like superfamily/Ribonuclease H"/>
    <property type="match status" value="1"/>
</dbReference>
<dbReference type="Gene3D" id="3.30.70.2820">
    <property type="match status" value="1"/>
</dbReference>
<dbReference type="InterPro" id="IPR038256">
    <property type="entry name" value="Pol_alpha_znc_sf"/>
</dbReference>
<dbReference type="FunFam" id="2.40.50.730:FF:000001">
    <property type="entry name" value="DNA polymerase"/>
    <property type="match status" value="1"/>
</dbReference>
<dbReference type="FunFam" id="3.90.1600.10:FF:000023">
    <property type="entry name" value="DNA polymerase"/>
    <property type="match status" value="1"/>
</dbReference>
<dbReference type="Gene3D" id="1.10.132.60">
    <property type="entry name" value="DNA polymerase family B, C-terminal domain"/>
    <property type="match status" value="1"/>
</dbReference>
<feature type="domain" description="DNA-directed DNA polymerase family B exonuclease" evidence="21">
    <location>
        <begin position="476"/>
        <end position="711"/>
    </location>
</feature>
<dbReference type="Pfam" id="PF03104">
    <property type="entry name" value="DNA_pol_B_exo1"/>
    <property type="match status" value="1"/>
</dbReference>
<keyword evidence="14 18" id="KW-0238">DNA-binding</keyword>
<feature type="domain" description="DNA-directed DNA polymerase family B multifunctional" evidence="20">
    <location>
        <begin position="776"/>
        <end position="1228"/>
    </location>
</feature>
<dbReference type="InterPro" id="IPR042087">
    <property type="entry name" value="DNA_pol_B_thumb"/>
</dbReference>
<dbReference type="PROSITE" id="PS00116">
    <property type="entry name" value="DNA_POLYMERASE_B"/>
    <property type="match status" value="1"/>
</dbReference>
<comment type="subcellular location">
    <subcellularLocation>
        <location evidence="2">Cytoplasm</location>
        <location evidence="2">Cytosol</location>
    </subcellularLocation>
    <subcellularLocation>
        <location evidence="1">Nucleus</location>
    </subcellularLocation>
</comment>
<evidence type="ECO:0000256" key="7">
    <source>
        <dbReference type="ARBA" id="ARBA00022695"/>
    </source>
</evidence>
<reference evidence="25" key="1">
    <citation type="journal article" date="2013" name="Science">
        <title>Comparative analysis of bat genomes provides insight into the evolution of flight and immunity.</title>
        <authorList>
            <person name="Zhang G."/>
            <person name="Cowled C."/>
            <person name="Shi Z."/>
            <person name="Huang Z."/>
            <person name="Bishop-Lilly K.A."/>
            <person name="Fang X."/>
            <person name="Wynne J.W."/>
            <person name="Xiong Z."/>
            <person name="Baker M.L."/>
            <person name="Zhao W."/>
            <person name="Tachedjian M."/>
            <person name="Zhu Y."/>
            <person name="Zhou P."/>
            <person name="Jiang X."/>
            <person name="Ng J."/>
            <person name="Yang L."/>
            <person name="Wu L."/>
            <person name="Xiao J."/>
            <person name="Feng Y."/>
            <person name="Chen Y."/>
            <person name="Sun X."/>
            <person name="Zhang Y."/>
            <person name="Marsh G.A."/>
            <person name="Crameri G."/>
            <person name="Broder C.C."/>
            <person name="Frey K.G."/>
            <person name="Wang L.F."/>
            <person name="Wang J."/>
        </authorList>
    </citation>
    <scope>NUCLEOTIDE SEQUENCE [LARGE SCALE GENOMIC DNA]</scope>
</reference>
<dbReference type="Gene3D" id="1.10.287.690">
    <property type="entry name" value="Helix hairpin bin"/>
    <property type="match status" value="1"/>
</dbReference>
<evidence type="ECO:0000259" key="22">
    <source>
        <dbReference type="Pfam" id="PF08996"/>
    </source>
</evidence>
<evidence type="ECO:0000256" key="4">
    <source>
        <dbReference type="ARBA" id="ARBA00022490"/>
    </source>
</evidence>
<evidence type="ECO:0000256" key="13">
    <source>
        <dbReference type="ARBA" id="ARBA00022990"/>
    </source>
</evidence>
<evidence type="ECO:0000256" key="14">
    <source>
        <dbReference type="ARBA" id="ARBA00023125"/>
    </source>
</evidence>
<organism evidence="24 25">
    <name type="scientific">Myotis davidii</name>
    <name type="common">David's myotis</name>
    <dbReference type="NCBI Taxonomy" id="225400"/>
    <lineage>
        <taxon>Eukaryota</taxon>
        <taxon>Metazoa</taxon>
        <taxon>Chordata</taxon>
        <taxon>Craniata</taxon>
        <taxon>Vertebrata</taxon>
        <taxon>Euteleostomi</taxon>
        <taxon>Mammalia</taxon>
        <taxon>Eutheria</taxon>
        <taxon>Laurasiatheria</taxon>
        <taxon>Chiroptera</taxon>
        <taxon>Yangochiroptera</taxon>
        <taxon>Vespertilionidae</taxon>
        <taxon>Myotis</taxon>
    </lineage>
</organism>
<dbReference type="CDD" id="cd05776">
    <property type="entry name" value="DNA_polB_alpha_exo"/>
    <property type="match status" value="1"/>
</dbReference>
<evidence type="ECO:0000256" key="3">
    <source>
        <dbReference type="ARBA" id="ARBA00005755"/>
    </source>
</evidence>
<keyword evidence="7 18" id="KW-0548">Nucleotidyltransferase</keyword>
<evidence type="ECO:0000259" key="21">
    <source>
        <dbReference type="Pfam" id="PF03104"/>
    </source>
</evidence>
<dbReference type="InterPro" id="IPR036397">
    <property type="entry name" value="RNaseH_sf"/>
</dbReference>
<evidence type="ECO:0000256" key="18">
    <source>
        <dbReference type="RuleBase" id="RU000442"/>
    </source>
</evidence>
<dbReference type="InterPro" id="IPR012337">
    <property type="entry name" value="RNaseH-like_sf"/>
</dbReference>
<protein>
    <recommendedName>
        <fullName evidence="18">DNA polymerase</fullName>
        <ecNumber evidence="18">2.7.7.7</ecNumber>
    </recommendedName>
</protein>
<dbReference type="Pfam" id="PF00136">
    <property type="entry name" value="DNA_pol_B"/>
    <property type="match status" value="1"/>
</dbReference>
<evidence type="ECO:0000256" key="8">
    <source>
        <dbReference type="ARBA" id="ARBA00022705"/>
    </source>
</evidence>
<dbReference type="InterPro" id="IPR024647">
    <property type="entry name" value="DNA_pol_a_cat_su_N"/>
</dbReference>
<dbReference type="CDD" id="cd05532">
    <property type="entry name" value="POLBc_alpha"/>
    <property type="match status" value="1"/>
</dbReference>
<feature type="region of interest" description="Disordered" evidence="19">
    <location>
        <begin position="98"/>
        <end position="123"/>
    </location>
</feature>
<evidence type="ECO:0000256" key="6">
    <source>
        <dbReference type="ARBA" id="ARBA00022679"/>
    </source>
</evidence>
<dbReference type="Pfam" id="PF08996">
    <property type="entry name" value="zf-DNA_Pol"/>
    <property type="match status" value="2"/>
</dbReference>
<dbReference type="eggNOG" id="KOG0970">
    <property type="taxonomic scope" value="Eukaryota"/>
</dbReference>
<dbReference type="PRINTS" id="PR00106">
    <property type="entry name" value="DNAPOLB"/>
</dbReference>
<dbReference type="SUPFAM" id="SSF90234">
    <property type="entry name" value="Zinc finger domain of DNA polymerase-alpha"/>
    <property type="match status" value="1"/>
</dbReference>
<dbReference type="GO" id="GO:0003682">
    <property type="term" value="F:chromatin binding"/>
    <property type="evidence" value="ECO:0007669"/>
    <property type="project" value="TreeGrafter"/>
</dbReference>
<dbReference type="InterPro" id="IPR017964">
    <property type="entry name" value="DNA-dir_DNA_pol_B_CS"/>
</dbReference>
<keyword evidence="6 18" id="KW-0808">Transferase</keyword>
<comment type="similarity">
    <text evidence="3 18">Belongs to the DNA polymerase type-B family.</text>
</comment>
<feature type="compositionally biased region" description="Basic residues" evidence="19">
    <location>
        <begin position="20"/>
        <end position="29"/>
    </location>
</feature>
<keyword evidence="13" id="KW-0007">Acetylation</keyword>
<keyword evidence="15" id="KW-0539">Nucleus</keyword>
<dbReference type="InterPro" id="IPR023211">
    <property type="entry name" value="DNA_pol_palm_dom_sf"/>
</dbReference>
<keyword evidence="25" id="KW-1185">Reference proteome</keyword>
<feature type="domain" description="DNA polymerase alpha catalytic subunit N-terminal" evidence="23">
    <location>
        <begin position="35"/>
        <end position="96"/>
    </location>
</feature>
<dbReference type="NCBIfam" id="TIGR00592">
    <property type="entry name" value="pol2"/>
    <property type="match status" value="1"/>
</dbReference>
<evidence type="ECO:0000259" key="20">
    <source>
        <dbReference type="Pfam" id="PF00136"/>
    </source>
</evidence>
<dbReference type="GO" id="GO:0000166">
    <property type="term" value="F:nucleotide binding"/>
    <property type="evidence" value="ECO:0007669"/>
    <property type="project" value="InterPro"/>
</dbReference>
<dbReference type="GO" id="GO:1902975">
    <property type="term" value="P:mitotic DNA replication initiation"/>
    <property type="evidence" value="ECO:0007669"/>
    <property type="project" value="InterPro"/>
</dbReference>
<proteinExistence type="inferred from homology"/>
<name>L5LGM1_MYODS</name>
<keyword evidence="5" id="KW-0597">Phosphoprotein</keyword>
<dbReference type="GO" id="GO:0008270">
    <property type="term" value="F:zinc ion binding"/>
    <property type="evidence" value="ECO:0007669"/>
    <property type="project" value="UniProtKB-KW"/>
</dbReference>
<dbReference type="GO" id="GO:0005658">
    <property type="term" value="C:alpha DNA polymerase:primase complex"/>
    <property type="evidence" value="ECO:0007669"/>
    <property type="project" value="UniProtKB-ARBA"/>
</dbReference>
<evidence type="ECO:0000256" key="19">
    <source>
        <dbReference type="SAM" id="MobiDB-lite"/>
    </source>
</evidence>
<dbReference type="PANTHER" id="PTHR45861">
    <property type="entry name" value="DNA POLYMERASE ALPHA CATALYTIC SUBUNIT"/>
    <property type="match status" value="1"/>
</dbReference>
<dbReference type="SMART" id="SM00486">
    <property type="entry name" value="POLBc"/>
    <property type="match status" value="1"/>
</dbReference>
<feature type="domain" description="Zinc finger DNA-directed DNA polymerase family B alpha" evidence="22">
    <location>
        <begin position="1414"/>
        <end position="1526"/>
    </location>
</feature>
<gene>
    <name evidence="24" type="ORF">MDA_GLEAN10006359</name>
</gene>
<dbReference type="FunFam" id="3.90.1600.10:FF:000022">
    <property type="entry name" value="DNA polymerase"/>
    <property type="match status" value="1"/>
</dbReference>
<evidence type="ECO:0000256" key="10">
    <source>
        <dbReference type="ARBA" id="ARBA00022771"/>
    </source>
</evidence>
<keyword evidence="9" id="KW-0479">Metal-binding</keyword>
<dbReference type="GO" id="GO:0003688">
    <property type="term" value="F:DNA replication origin binding"/>
    <property type="evidence" value="ECO:0007669"/>
    <property type="project" value="TreeGrafter"/>
</dbReference>
<keyword evidence="8 18" id="KW-0235">DNA replication</keyword>
<dbReference type="Pfam" id="PF12254">
    <property type="entry name" value="DNA_pol_alpha_N"/>
    <property type="match status" value="1"/>
</dbReference>
<comment type="subunit">
    <text evidence="17">Component of the alpha DNA polymerase complex (also known as the alpha DNA polymerase-primase complex) consisting of four subunits: the catalytic subunit POLA1, the regulatory subunit POLA2, and the primase complex subunits PRIM1 and PRIM2 respectively. Interacts with PARP1; this interaction functions as part of the control of replication fork progression. Interacts with MCM10 and WDHD1; these interactions recruit the polymerase alpha complex to the pre-replicative complex bound to DNA. Interacts with RPA1; this interaction stabilizes the replicative complex and reduces the misincorporation rate of DNA polymerase alpha by acting as a fidelity clamp.</text>
</comment>
<dbReference type="FunFam" id="1.10.132.60:FF:000006">
    <property type="entry name" value="DNA polymerase"/>
    <property type="match status" value="1"/>
</dbReference>
<sequence length="1533" mass="173946">MAPVHGDDSVSDSGSFVASRSRREKKSKKGRQEALERLKKAKAGEKYKYEVEDFTSVYEEVDEEQYSKLVQARQDDDWIVDDDGVGYVEDGREIFDDDLEDDALDSQEIGNDNKTRNKEKRNVKKSVVTKPNNIKSMFIASAGKKTGDKAIDLSKDDLLGDILQDLTTETPQITPPPVIIPKKRRSIGASLNPFSLHTPKVVPTGKTASPVSKREPLLTPIPLQRAEFAGDPAPAAVCTHDKKESGAIDFEDGDFDEPMEAEEVNVEPVAAKTCDQASEPAEVVKPEADLGKGTTPCLGGFLPDVSCWDIDQEDDSSFSAQEVQVDSSHLPLVKGADEEQVFQFYWLDAYEDQYNQPGVVFLFGKVWIKSAETYVSCCVMVKNIERTLYFLPREMKIDLNTGKETGTPVTMKDVYSEFDEKIATKYKIMKFKSKIVEKNYAFEIPDVPEKSEYLEVRYSSEMPQLPQDLKGETFSHVFGTNTSSLELFLMNRKIKGPCWLEVKNPQLLNQPISWCKVEAMALKPDLVNVIKDVGPPPLVVMSFSMKTIQNAKTHENEVIAVAALVHHSFALDKAPPQPPFQSHFCVVSKPKDCIFPYAFSEEIKKKKVKVEIAATERTLLGFFLAKVHKIDPDIIVGHNIYGFELEVLLQRINVCKVPHWSKIGRLKRSNMPKLGGRSGFGERNATCGRMICDVEISAKELIRCKSYHLSELVQQILKTERVVIPVENIRNMYSEPSHLLYLLEHTWKDARFILQILCELNVLPLALQITNIAGNIMSRTLMGGRAERNEFLLLHAFYENNYIVPDKQIFRKPQQKLGDEDEDIDGDVNKYKKGRKKAAYAGGLVLDPKVGFYDKFILLLDFNSLYPSIIQEFNICFTTVQRVASETQKVTEDEEQEQIPELPDPSLEMGILPREIRKLVERRKQVKQLMKQQDLNPDLVLQYDIRQKALKLTANSMYGCLGFCYSRFYAKPLAALVTYKGREILMHTKEMVQKMNLEVIYGDTDSIMINTNSTNLEEVFKLGNKVKSEVNKLYKLLEIDIDGIFKSLLLLKKKKYAALVVEPTSDGNYVTKQELKGLDIVRRDWCDLAKDTGNFVIGQILSDQSRDTIVENIQKRLIEIGEDVLNGSVPASQFEINKALTKDPQDYPDKKSLPHVHVALWINSQGGRKVKAGDTVSYVICQDGSNLSASQRAYAPEQLQKQDNLTIDTQYYLAQQIHPVVARICEPIDGIDAVLIATWLGLDPTQFRVHHYHKDEENDVLLGGPAQLSDEEKYRDCERFKCPCPACGTENIYDSVFEGSGTDLEPSLYRCSNINCKASPMNFIVQLSNKLILDIRRCIKKYYEGFDDQGRGRRHYLNLGLSVPNGQFHCSPQTLPITSRFGNVITNRFWRQAQGADLGGQGRRGTYFPTSAPQGWLICEEPTCRNRIRHLPLQFSRNGPLCQVCMKATLRPEYSDKSLYTQLCFYRYIFDVDCALEKLTTDHEKEKMKKQYISNDVRKDYRNLKNITEQFLSQSGYTEVNLSKLFVDCAVRS</sequence>
<evidence type="ECO:0000313" key="24">
    <source>
        <dbReference type="EMBL" id="ELK25464.1"/>
    </source>
</evidence>
<dbReference type="InterPro" id="IPR006134">
    <property type="entry name" value="DNA-dir_DNA_pol_B_multi_dom"/>
</dbReference>
<dbReference type="GO" id="GO:0005829">
    <property type="term" value="C:cytosol"/>
    <property type="evidence" value="ECO:0007669"/>
    <property type="project" value="UniProtKB-SubCell"/>
</dbReference>
<dbReference type="Gene3D" id="2.40.50.730">
    <property type="match status" value="1"/>
</dbReference>
<evidence type="ECO:0000256" key="15">
    <source>
        <dbReference type="ARBA" id="ARBA00023242"/>
    </source>
</evidence>
<dbReference type="SUPFAM" id="SSF56672">
    <property type="entry name" value="DNA/RNA polymerases"/>
    <property type="match status" value="1"/>
</dbReference>
<evidence type="ECO:0000256" key="17">
    <source>
        <dbReference type="ARBA" id="ARBA00065999"/>
    </source>
</evidence>
<dbReference type="EMBL" id="KB111935">
    <property type="protein sequence ID" value="ELK25464.1"/>
    <property type="molecule type" value="Genomic_DNA"/>
</dbReference>
<dbReference type="GO" id="GO:0006273">
    <property type="term" value="P:lagging strand elongation"/>
    <property type="evidence" value="ECO:0007669"/>
    <property type="project" value="TreeGrafter"/>
</dbReference>
<evidence type="ECO:0000259" key="23">
    <source>
        <dbReference type="Pfam" id="PF12254"/>
    </source>
</evidence>
<dbReference type="InterPro" id="IPR006172">
    <property type="entry name" value="DNA-dir_DNA_pol_B"/>
</dbReference>
<dbReference type="Gene3D" id="3.90.1600.10">
    <property type="entry name" value="Palm domain of DNA polymerase"/>
    <property type="match status" value="1"/>
</dbReference>
<accession>L5LGM1</accession>
<dbReference type="EC" id="2.7.7.7" evidence="18"/>
<dbReference type="PANTHER" id="PTHR45861:SF1">
    <property type="entry name" value="DNA POLYMERASE ALPHA CATALYTIC SUBUNIT"/>
    <property type="match status" value="1"/>
</dbReference>
<dbReference type="SUPFAM" id="SSF53098">
    <property type="entry name" value="Ribonuclease H-like"/>
    <property type="match status" value="1"/>
</dbReference>
<evidence type="ECO:0000256" key="16">
    <source>
        <dbReference type="ARBA" id="ARBA00047303"/>
    </source>
</evidence>
<evidence type="ECO:0000256" key="1">
    <source>
        <dbReference type="ARBA" id="ARBA00004123"/>
    </source>
</evidence>
<keyword evidence="12 18" id="KW-0239">DNA-directed DNA polymerase</keyword>
<dbReference type="GO" id="GO:0003697">
    <property type="term" value="F:single-stranded DNA binding"/>
    <property type="evidence" value="ECO:0007669"/>
    <property type="project" value="TreeGrafter"/>
</dbReference>
<dbReference type="InterPro" id="IPR015088">
    <property type="entry name" value="Znf_DNA-dir_DNA_pol_B_alpha"/>
</dbReference>